<organism evidence="8 9">
    <name type="scientific">Ilyodon furcidens</name>
    <name type="common">goldbreast splitfin</name>
    <dbReference type="NCBI Taxonomy" id="33524"/>
    <lineage>
        <taxon>Eukaryota</taxon>
        <taxon>Metazoa</taxon>
        <taxon>Chordata</taxon>
        <taxon>Craniata</taxon>
        <taxon>Vertebrata</taxon>
        <taxon>Euteleostomi</taxon>
        <taxon>Actinopterygii</taxon>
        <taxon>Neopterygii</taxon>
        <taxon>Teleostei</taxon>
        <taxon>Neoteleostei</taxon>
        <taxon>Acanthomorphata</taxon>
        <taxon>Ovalentaria</taxon>
        <taxon>Atherinomorphae</taxon>
        <taxon>Cyprinodontiformes</taxon>
        <taxon>Goodeidae</taxon>
        <taxon>Ilyodon</taxon>
    </lineage>
</organism>
<protein>
    <submittedName>
        <fullName evidence="8">Uncharacterized protein</fullName>
    </submittedName>
</protein>
<feature type="non-terminal residue" evidence="8">
    <location>
        <position position="1"/>
    </location>
</feature>
<evidence type="ECO:0000313" key="8">
    <source>
        <dbReference type="EMBL" id="MEQ2253895.1"/>
    </source>
</evidence>
<evidence type="ECO:0000256" key="3">
    <source>
        <dbReference type="ARBA" id="ARBA00022737"/>
    </source>
</evidence>
<feature type="region of interest" description="Disordered" evidence="7">
    <location>
        <begin position="146"/>
        <end position="177"/>
    </location>
</feature>
<dbReference type="Pfam" id="PF13424">
    <property type="entry name" value="TPR_12"/>
    <property type="match status" value="1"/>
</dbReference>
<dbReference type="Proteomes" id="UP001482620">
    <property type="component" value="Unassembled WGS sequence"/>
</dbReference>
<comment type="caution">
    <text evidence="8">The sequence shown here is derived from an EMBL/GenBank/DDBJ whole genome shotgun (WGS) entry which is preliminary data.</text>
</comment>
<evidence type="ECO:0000256" key="4">
    <source>
        <dbReference type="ARBA" id="ARBA00022803"/>
    </source>
</evidence>
<dbReference type="InterPro" id="IPR011990">
    <property type="entry name" value="TPR-like_helical_dom_sf"/>
</dbReference>
<dbReference type="EMBL" id="JAHRIQ010100767">
    <property type="protein sequence ID" value="MEQ2253895.1"/>
    <property type="molecule type" value="Genomic_DNA"/>
</dbReference>
<evidence type="ECO:0000256" key="5">
    <source>
        <dbReference type="ARBA" id="ARBA00022946"/>
    </source>
</evidence>
<evidence type="ECO:0000313" key="9">
    <source>
        <dbReference type="Proteomes" id="UP001482620"/>
    </source>
</evidence>
<keyword evidence="6" id="KW-0496">Mitochondrion</keyword>
<evidence type="ECO:0000256" key="7">
    <source>
        <dbReference type="SAM" id="MobiDB-lite"/>
    </source>
</evidence>
<reference evidence="8 9" key="1">
    <citation type="submission" date="2021-06" db="EMBL/GenBank/DDBJ databases">
        <authorList>
            <person name="Palmer J.M."/>
        </authorList>
    </citation>
    <scope>NUCLEOTIDE SEQUENCE [LARGE SCALE GENOMIC DNA]</scope>
    <source>
        <strain evidence="9">if_2019</strain>
        <tissue evidence="8">Muscle</tissue>
    </source>
</reference>
<gene>
    <name evidence="8" type="ORF">ILYODFUR_037243</name>
</gene>
<accession>A0ABV0VB16</accession>
<keyword evidence="5" id="KW-0809">Transit peptide</keyword>
<dbReference type="PANTHER" id="PTHR13143:SF6">
    <property type="entry name" value="TETRATRICOPEPTIDE REPEAT PROTEIN 19, MITOCHONDRIAL"/>
    <property type="match status" value="1"/>
</dbReference>
<evidence type="ECO:0000256" key="6">
    <source>
        <dbReference type="ARBA" id="ARBA00023128"/>
    </source>
</evidence>
<dbReference type="InterPro" id="IPR040395">
    <property type="entry name" value="TTC19"/>
</dbReference>
<dbReference type="Gene3D" id="1.25.40.10">
    <property type="entry name" value="Tetratricopeptide repeat domain"/>
    <property type="match status" value="1"/>
</dbReference>
<keyword evidence="9" id="KW-1185">Reference proteome</keyword>
<sequence length="177" mass="19198">EQEVLRKDTRLLLGLCLDSHARYQASMLHLNQAGEDYRKALDICRQEQGETHPQTLVLMSDLATILDLQGRHDDALALIQQAVDLSHSMEHPDHHVLLGNLAGVLLHTGEFIQGQRVPPVLCWSQSLWFCSPRPAGGFCSVLPGGSGSGQTGRRPGCGEADSGGIEGGEEEEEPGEK</sequence>
<evidence type="ECO:0000256" key="1">
    <source>
        <dbReference type="ARBA" id="ARBA00004173"/>
    </source>
</evidence>
<keyword evidence="3" id="KW-0677">Repeat</keyword>
<comment type="subcellular location">
    <subcellularLocation>
        <location evidence="1">Mitochondrion</location>
    </subcellularLocation>
</comment>
<dbReference type="PANTHER" id="PTHR13143">
    <property type="entry name" value="TETRATRICOPEPTIDE REPEAT PROTEIN 19"/>
    <property type="match status" value="1"/>
</dbReference>
<comment type="similarity">
    <text evidence="2">Belongs to the TTC19 family.</text>
</comment>
<name>A0ABV0VB16_9TELE</name>
<proteinExistence type="inferred from homology"/>
<dbReference type="SUPFAM" id="SSF48452">
    <property type="entry name" value="TPR-like"/>
    <property type="match status" value="1"/>
</dbReference>
<keyword evidence="4" id="KW-0802">TPR repeat</keyword>
<feature type="compositionally biased region" description="Acidic residues" evidence="7">
    <location>
        <begin position="167"/>
        <end position="177"/>
    </location>
</feature>
<evidence type="ECO:0000256" key="2">
    <source>
        <dbReference type="ARBA" id="ARBA00008219"/>
    </source>
</evidence>